<dbReference type="Proteomes" id="UP001371224">
    <property type="component" value="Unassembled WGS sequence"/>
</dbReference>
<dbReference type="EMBL" id="JBBDGM010000001">
    <property type="protein sequence ID" value="MEJ1087028.1"/>
    <property type="molecule type" value="Genomic_DNA"/>
</dbReference>
<comment type="caution">
    <text evidence="1">The sequence shown here is derived from an EMBL/GenBank/DDBJ whole genome shotgun (WGS) entry which is preliminary data.</text>
</comment>
<sequence>MATTSQHVCPPDHPHNNTCYLRHGCRDHVCKARRAEGERLRRREKAYGTYTRALVDAGPVRQHLAWLREHGMGAKYIAAASGVSFTVITGIIWRSRDRNTGELTHRKRIRSDTAARLLAVRPDLNLLADGAFIDATGYRRRLQALVAHGWTLPAIARTTNGEVSEFRLSRWIHANLITAANARTIITIFDRLELATPPHTTAQERAWAQRARRLAMRRRWAPALAWDDIDTDPTPPAVEQSTGNPLDEIAIELALAGNGVRLTPGERRVCVRKLHSLRWSDQAIAERLRCADRTVERIRNELDLTAWQMDELEVTKDAA</sequence>
<keyword evidence="2" id="KW-1185">Reference proteome</keyword>
<reference evidence="1 2" key="1">
    <citation type="submission" date="2024-02" db="EMBL/GenBank/DDBJ databases">
        <authorList>
            <person name="Saticioglu I.B."/>
        </authorList>
    </citation>
    <scope>NUCLEOTIDE SEQUENCE [LARGE SCALE GENOMIC DNA]</scope>
    <source>
        <strain evidence="1 2">Mu-80</strain>
    </source>
</reference>
<organism evidence="1 2">
    <name type="scientific">Microbacterium bandirmense</name>
    <dbReference type="NCBI Taxonomy" id="3122050"/>
    <lineage>
        <taxon>Bacteria</taxon>
        <taxon>Bacillati</taxon>
        <taxon>Actinomycetota</taxon>
        <taxon>Actinomycetes</taxon>
        <taxon>Micrococcales</taxon>
        <taxon>Microbacteriaceae</taxon>
        <taxon>Microbacterium</taxon>
    </lineage>
</organism>
<gene>
    <name evidence="1" type="ORF">WDU99_01710</name>
</gene>
<dbReference type="RefSeq" id="WP_337330701.1">
    <property type="nucleotide sequence ID" value="NZ_JBBDGM010000001.1"/>
</dbReference>
<proteinExistence type="predicted"/>
<protein>
    <submittedName>
        <fullName evidence="1">Uncharacterized protein</fullName>
    </submittedName>
</protein>
<name>A0ABU8L6S8_9MICO</name>
<accession>A0ABU8L6S8</accession>
<evidence type="ECO:0000313" key="1">
    <source>
        <dbReference type="EMBL" id="MEJ1087028.1"/>
    </source>
</evidence>
<evidence type="ECO:0000313" key="2">
    <source>
        <dbReference type="Proteomes" id="UP001371224"/>
    </source>
</evidence>